<dbReference type="PRINTS" id="PR00081">
    <property type="entry name" value="GDHRDH"/>
</dbReference>
<evidence type="ECO:0000256" key="9">
    <source>
        <dbReference type="ARBA" id="ARBA00045650"/>
    </source>
</evidence>
<dbReference type="InterPro" id="IPR020904">
    <property type="entry name" value="Sc_DH/Rdtase_CS"/>
</dbReference>
<evidence type="ECO:0000256" key="7">
    <source>
        <dbReference type="ARBA" id="ARBA00044271"/>
    </source>
</evidence>
<evidence type="ECO:0000256" key="2">
    <source>
        <dbReference type="ARBA" id="ARBA00023002"/>
    </source>
</evidence>
<dbReference type="EMBL" id="JAQQFR010000004">
    <property type="protein sequence ID" value="MFL9878224.1"/>
    <property type="molecule type" value="Genomic_DNA"/>
</dbReference>
<dbReference type="PIRSF" id="PIRSF000126">
    <property type="entry name" value="11-beta-HSD1"/>
    <property type="match status" value="1"/>
</dbReference>
<name>A0ABW8Z594_9BURK</name>
<dbReference type="Proteomes" id="UP001629214">
    <property type="component" value="Unassembled WGS sequence"/>
</dbReference>
<dbReference type="PROSITE" id="PS00061">
    <property type="entry name" value="ADH_SHORT"/>
    <property type="match status" value="1"/>
</dbReference>
<dbReference type="Gene3D" id="3.40.50.720">
    <property type="entry name" value="NAD(P)-binding Rossmann-like Domain"/>
    <property type="match status" value="1"/>
</dbReference>
<reference evidence="12 13" key="1">
    <citation type="journal article" date="2024" name="Chem. Sci.">
        <title>Discovery of megapolipeptins by genome mining of a Burkholderiales bacteria collection.</title>
        <authorList>
            <person name="Paulo B.S."/>
            <person name="Recchia M.J.J."/>
            <person name="Lee S."/>
            <person name="Fergusson C.H."/>
            <person name="Romanowski S.B."/>
            <person name="Hernandez A."/>
            <person name="Krull N."/>
            <person name="Liu D.Y."/>
            <person name="Cavanagh H."/>
            <person name="Bos A."/>
            <person name="Gray C.A."/>
            <person name="Murphy B.T."/>
            <person name="Linington R.G."/>
            <person name="Eustaquio A.S."/>
        </authorList>
    </citation>
    <scope>NUCLEOTIDE SEQUENCE [LARGE SCALE GENOMIC DNA]</scope>
    <source>
        <strain evidence="12 13">RL21-008-BIB-B</strain>
    </source>
</reference>
<evidence type="ECO:0000256" key="5">
    <source>
        <dbReference type="ARBA" id="ARBA00044059"/>
    </source>
</evidence>
<comment type="similarity">
    <text evidence="1 11">Belongs to the short-chain dehydrogenases/reductases (SDR) family.</text>
</comment>
<comment type="function">
    <text evidence="9">NADP-dependent dehydrogenase with broad substrate specificity acting on 3-hydroxy acids. Catalyzes the NADP-dependent oxidation of L-allo-threonine to L-2-amino-3-keto-butyrate, which is spontaneously decarboxylated into aminoacetone. Also acts on D-threonine, L-serine, D-serine, D-3-hydroxyisobutyrate, L-3-hydroxyisobutyrate, D-glycerate and L-glycerate. Able to catalyze the reduction of the malonic semialdehyde to 3-hydroxypropionic acid. YdfG is apparently supplementing RutE, the presumed malonic semialdehyde reductase involved in pyrimidine degradation since both are able to detoxify malonic semialdehyde.</text>
</comment>
<dbReference type="RefSeq" id="WP_408166991.1">
    <property type="nucleotide sequence ID" value="NZ_JAQQFR010000004.1"/>
</dbReference>
<comment type="catalytic activity">
    <reaction evidence="10">
        <text>3-hydroxypropanoate + NADP(+) = 3-oxopropanoate + NADPH + H(+)</text>
        <dbReference type="Rhea" id="RHEA:26438"/>
        <dbReference type="ChEBI" id="CHEBI:15378"/>
        <dbReference type="ChEBI" id="CHEBI:16510"/>
        <dbReference type="ChEBI" id="CHEBI:33190"/>
        <dbReference type="ChEBI" id="CHEBI:57783"/>
        <dbReference type="ChEBI" id="CHEBI:58349"/>
        <dbReference type="EC" id="1.1.1.298"/>
    </reaction>
</comment>
<gene>
    <name evidence="12" type="ORF">PQR63_07530</name>
</gene>
<keyword evidence="2" id="KW-0560">Oxidoreductase</keyword>
<evidence type="ECO:0000256" key="10">
    <source>
        <dbReference type="ARBA" id="ARBA00047274"/>
    </source>
</evidence>
<comment type="caution">
    <text evidence="12">The sequence shown here is derived from an EMBL/GenBank/DDBJ whole genome shotgun (WGS) entry which is preliminary data.</text>
</comment>
<dbReference type="PANTHER" id="PTHR43086">
    <property type="entry name" value="VERY-LONG-CHAIN 3-OXOOACYL-COA REDUCTASE"/>
    <property type="match status" value="1"/>
</dbReference>
<evidence type="ECO:0000256" key="6">
    <source>
        <dbReference type="ARBA" id="ARBA00044065"/>
    </source>
</evidence>
<protein>
    <recommendedName>
        <fullName evidence="6">NADP-dependent 3-hydroxy acid dehydrogenase YdfG</fullName>
        <ecNumber evidence="4">1.1.1.298</ecNumber>
        <ecNumber evidence="5">1.1.1.381</ecNumber>
    </recommendedName>
    <alternativeName>
        <fullName evidence="8">L-allo-threonine dehydrogenase</fullName>
    </alternativeName>
    <alternativeName>
        <fullName evidence="7">Malonic semialdehyde reductase</fullName>
    </alternativeName>
</protein>
<evidence type="ECO:0000313" key="12">
    <source>
        <dbReference type="EMBL" id="MFL9878224.1"/>
    </source>
</evidence>
<comment type="catalytic activity">
    <reaction evidence="3">
        <text>L-allo-threonine + NADP(+) = aminoacetone + CO2 + NADPH</text>
        <dbReference type="Rhea" id="RHEA:43524"/>
        <dbReference type="ChEBI" id="CHEBI:16526"/>
        <dbReference type="ChEBI" id="CHEBI:57783"/>
        <dbReference type="ChEBI" id="CHEBI:58320"/>
        <dbReference type="ChEBI" id="CHEBI:58349"/>
        <dbReference type="ChEBI" id="CHEBI:58585"/>
        <dbReference type="EC" id="1.1.1.381"/>
    </reaction>
</comment>
<evidence type="ECO:0000256" key="3">
    <source>
        <dbReference type="ARBA" id="ARBA00043812"/>
    </source>
</evidence>
<dbReference type="Pfam" id="PF00106">
    <property type="entry name" value="adh_short"/>
    <property type="match status" value="1"/>
</dbReference>
<keyword evidence="13" id="KW-1185">Reference proteome</keyword>
<dbReference type="EC" id="1.1.1.298" evidence="4"/>
<sequence>MSNAANNDKNLGTALITGASTGIGATYADRLARRGYDLVLVARDAQRLEQVAERLRKETSVKIEILPADLVNKADLLKVEQRLRTDTSITMLVNNAGMSIAGELADGDIDKYDAMIQLNITAVMRLAAAVAPGFIQRKGGTLINLASVLALAPEMFNGAYSGTKAFVLNLTQSLQNELGKHGVRVQAVLPGATRTEIWERSGSDIDAFPDAMVMSVDDLVNAALTGLDLGEQVTIPPLPDVGQWEALTAARQAMGPNLSLKNPADRYTK</sequence>
<dbReference type="InterPro" id="IPR002347">
    <property type="entry name" value="SDR_fam"/>
</dbReference>
<evidence type="ECO:0000256" key="11">
    <source>
        <dbReference type="RuleBase" id="RU000363"/>
    </source>
</evidence>
<dbReference type="EC" id="1.1.1.381" evidence="5"/>
<accession>A0ABW8Z594</accession>
<dbReference type="SUPFAM" id="SSF51735">
    <property type="entry name" value="NAD(P)-binding Rossmann-fold domains"/>
    <property type="match status" value="1"/>
</dbReference>
<proteinExistence type="inferred from homology"/>
<dbReference type="InterPro" id="IPR036291">
    <property type="entry name" value="NAD(P)-bd_dom_sf"/>
</dbReference>
<evidence type="ECO:0000256" key="4">
    <source>
        <dbReference type="ARBA" id="ARBA00044050"/>
    </source>
</evidence>
<dbReference type="PRINTS" id="PR00080">
    <property type="entry name" value="SDRFAMILY"/>
</dbReference>
<evidence type="ECO:0000256" key="8">
    <source>
        <dbReference type="ARBA" id="ARBA00044349"/>
    </source>
</evidence>
<evidence type="ECO:0000313" key="13">
    <source>
        <dbReference type="Proteomes" id="UP001629214"/>
    </source>
</evidence>
<dbReference type="PANTHER" id="PTHR43086:SF3">
    <property type="entry name" value="NADP-DEPENDENT 3-HYDROXY ACID DEHYDROGENASE YDFG"/>
    <property type="match status" value="1"/>
</dbReference>
<dbReference type="CDD" id="cd05233">
    <property type="entry name" value="SDR_c"/>
    <property type="match status" value="1"/>
</dbReference>
<evidence type="ECO:0000256" key="1">
    <source>
        <dbReference type="ARBA" id="ARBA00006484"/>
    </source>
</evidence>
<organism evidence="12 13">
    <name type="scientific">Herbaspirillum rhizosphaerae</name>
    <dbReference type="NCBI Taxonomy" id="346179"/>
    <lineage>
        <taxon>Bacteria</taxon>
        <taxon>Pseudomonadati</taxon>
        <taxon>Pseudomonadota</taxon>
        <taxon>Betaproteobacteria</taxon>
        <taxon>Burkholderiales</taxon>
        <taxon>Oxalobacteraceae</taxon>
        <taxon>Herbaspirillum</taxon>
    </lineage>
</organism>